<accession>K0RAV6</accession>
<name>K0RAV6_THAOC</name>
<protein>
    <submittedName>
        <fullName evidence="1">Uncharacterized protein</fullName>
    </submittedName>
</protein>
<comment type="caution">
    <text evidence="1">The sequence shown here is derived from an EMBL/GenBank/DDBJ whole genome shotgun (WGS) entry which is preliminary data.</text>
</comment>
<proteinExistence type="predicted"/>
<gene>
    <name evidence="1" type="ORF">THAOC_35177</name>
</gene>
<dbReference type="AlphaFoldDB" id="K0RAV6"/>
<evidence type="ECO:0000313" key="2">
    <source>
        <dbReference type="Proteomes" id="UP000266841"/>
    </source>
</evidence>
<dbReference type="eggNOG" id="KOG0431">
    <property type="taxonomic scope" value="Eukaryota"/>
</dbReference>
<dbReference type="EMBL" id="AGNL01047926">
    <property type="protein sequence ID" value="EJK46166.1"/>
    <property type="molecule type" value="Genomic_DNA"/>
</dbReference>
<reference evidence="1 2" key="1">
    <citation type="journal article" date="2012" name="Genome Biol.">
        <title>Genome and low-iron response of an oceanic diatom adapted to chronic iron limitation.</title>
        <authorList>
            <person name="Lommer M."/>
            <person name="Specht M."/>
            <person name="Roy A.S."/>
            <person name="Kraemer L."/>
            <person name="Andreson R."/>
            <person name="Gutowska M.A."/>
            <person name="Wolf J."/>
            <person name="Bergner S.V."/>
            <person name="Schilhabel M.B."/>
            <person name="Klostermeier U.C."/>
            <person name="Beiko R.G."/>
            <person name="Rosenstiel P."/>
            <person name="Hippler M."/>
            <person name="Laroche J."/>
        </authorList>
    </citation>
    <scope>NUCLEOTIDE SEQUENCE [LARGE SCALE GENOMIC DNA]</scope>
    <source>
        <strain evidence="1 2">CCMP1005</strain>
    </source>
</reference>
<feature type="non-terminal residue" evidence="1">
    <location>
        <position position="65"/>
    </location>
</feature>
<dbReference type="OrthoDB" id="1717591at2759"/>
<sequence>MGEVLVLYHISNEFGPTPPPGHAAPSYNAYRMPVGPGGVTLASAKSGCAALRMLSPDGADGYHWR</sequence>
<evidence type="ECO:0000313" key="1">
    <source>
        <dbReference type="EMBL" id="EJK46166.1"/>
    </source>
</evidence>
<keyword evidence="2" id="KW-1185">Reference proteome</keyword>
<dbReference type="Proteomes" id="UP000266841">
    <property type="component" value="Unassembled WGS sequence"/>
</dbReference>
<organism evidence="1 2">
    <name type="scientific">Thalassiosira oceanica</name>
    <name type="common">Marine diatom</name>
    <dbReference type="NCBI Taxonomy" id="159749"/>
    <lineage>
        <taxon>Eukaryota</taxon>
        <taxon>Sar</taxon>
        <taxon>Stramenopiles</taxon>
        <taxon>Ochrophyta</taxon>
        <taxon>Bacillariophyta</taxon>
        <taxon>Coscinodiscophyceae</taxon>
        <taxon>Thalassiosirophycidae</taxon>
        <taxon>Thalassiosirales</taxon>
        <taxon>Thalassiosiraceae</taxon>
        <taxon>Thalassiosira</taxon>
    </lineage>
</organism>